<feature type="signal peptide" evidence="1">
    <location>
        <begin position="1"/>
        <end position="19"/>
    </location>
</feature>
<dbReference type="AlphaFoldDB" id="A0A6G1GJU9"/>
<feature type="chain" id="PRO_5026156648" evidence="1">
    <location>
        <begin position="20"/>
        <end position="245"/>
    </location>
</feature>
<evidence type="ECO:0000313" key="3">
    <source>
        <dbReference type="Proteomes" id="UP000800041"/>
    </source>
</evidence>
<dbReference type="Proteomes" id="UP000800041">
    <property type="component" value="Unassembled WGS sequence"/>
</dbReference>
<dbReference type="EMBL" id="ML977204">
    <property type="protein sequence ID" value="KAF1981216.1"/>
    <property type="molecule type" value="Genomic_DNA"/>
</dbReference>
<proteinExistence type="predicted"/>
<accession>A0A6G1GJU9</accession>
<keyword evidence="1" id="KW-0732">Signal</keyword>
<keyword evidence="3" id="KW-1185">Reference proteome</keyword>
<evidence type="ECO:0000256" key="1">
    <source>
        <dbReference type="SAM" id="SignalP"/>
    </source>
</evidence>
<evidence type="ECO:0000313" key="2">
    <source>
        <dbReference type="EMBL" id="KAF1981216.1"/>
    </source>
</evidence>
<reference evidence="2" key="1">
    <citation type="journal article" date="2020" name="Stud. Mycol.">
        <title>101 Dothideomycetes genomes: a test case for predicting lifestyles and emergence of pathogens.</title>
        <authorList>
            <person name="Haridas S."/>
            <person name="Albert R."/>
            <person name="Binder M."/>
            <person name="Bloem J."/>
            <person name="Labutti K."/>
            <person name="Salamov A."/>
            <person name="Andreopoulos B."/>
            <person name="Baker S."/>
            <person name="Barry K."/>
            <person name="Bills G."/>
            <person name="Bluhm B."/>
            <person name="Cannon C."/>
            <person name="Castanera R."/>
            <person name="Culley D."/>
            <person name="Daum C."/>
            <person name="Ezra D."/>
            <person name="Gonzalez J."/>
            <person name="Henrissat B."/>
            <person name="Kuo A."/>
            <person name="Liang C."/>
            <person name="Lipzen A."/>
            <person name="Lutzoni F."/>
            <person name="Magnuson J."/>
            <person name="Mondo S."/>
            <person name="Nolan M."/>
            <person name="Ohm R."/>
            <person name="Pangilinan J."/>
            <person name="Park H.-J."/>
            <person name="Ramirez L."/>
            <person name="Alfaro M."/>
            <person name="Sun H."/>
            <person name="Tritt A."/>
            <person name="Yoshinaga Y."/>
            <person name="Zwiers L.-H."/>
            <person name="Turgeon B."/>
            <person name="Goodwin S."/>
            <person name="Spatafora J."/>
            <person name="Crous P."/>
            <person name="Grigoriev I."/>
        </authorList>
    </citation>
    <scope>NUCLEOTIDE SEQUENCE</scope>
    <source>
        <strain evidence="2">CBS 113979</strain>
    </source>
</reference>
<organism evidence="2 3">
    <name type="scientific">Aulographum hederae CBS 113979</name>
    <dbReference type="NCBI Taxonomy" id="1176131"/>
    <lineage>
        <taxon>Eukaryota</taxon>
        <taxon>Fungi</taxon>
        <taxon>Dikarya</taxon>
        <taxon>Ascomycota</taxon>
        <taxon>Pezizomycotina</taxon>
        <taxon>Dothideomycetes</taxon>
        <taxon>Pleosporomycetidae</taxon>
        <taxon>Aulographales</taxon>
        <taxon>Aulographaceae</taxon>
    </lineage>
</organism>
<name>A0A6G1GJU9_9PEZI</name>
<gene>
    <name evidence="2" type="ORF">K402DRAFT_240540</name>
</gene>
<protein>
    <submittedName>
        <fullName evidence="2">Uncharacterized protein</fullName>
    </submittedName>
</protein>
<sequence length="245" mass="28074">MIFSVLVLSILPLLQPVLAKTTSRPAWCSRLNDTLATRVCPQKAAYVTAYCSEFLSIDTYSVEIPHTIIEPYPYETSTETYISPTHLGTRTYTTWIANTTFTRTHTETIIYNRTDVEYNPSTSYISRQFTNLSPYPSFITTIPYSKIREACRCIYIPRVSFTFDYTYHQYLTASTTVTATYTESVYEDTPVAITSWTTFFSTDVYRTEYIPIPTTITRHDLTATDYFHSTTTLQPKCTSEAALYA</sequence>